<protein>
    <recommendedName>
        <fullName evidence="5">Lipoprotein</fullName>
    </recommendedName>
</protein>
<keyword evidence="4" id="KW-1185">Reference proteome</keyword>
<dbReference type="AlphaFoldDB" id="A0A089YU14"/>
<evidence type="ECO:0000313" key="4">
    <source>
        <dbReference type="Proteomes" id="UP000029499"/>
    </source>
</evidence>
<accession>A0A089YU14</accession>
<dbReference type="EMBL" id="CP009533">
    <property type="protein sequence ID" value="AIS19119.1"/>
    <property type="molecule type" value="Genomic_DNA"/>
</dbReference>
<proteinExistence type="predicted"/>
<organism evidence="3 4">
    <name type="scientific">Pseudomonas rhizosphaerae</name>
    <dbReference type="NCBI Taxonomy" id="216142"/>
    <lineage>
        <taxon>Bacteria</taxon>
        <taxon>Pseudomonadati</taxon>
        <taxon>Pseudomonadota</taxon>
        <taxon>Gammaproteobacteria</taxon>
        <taxon>Pseudomonadales</taxon>
        <taxon>Pseudomonadaceae</taxon>
        <taxon>Pseudomonas</taxon>
    </lineage>
</organism>
<gene>
    <name evidence="3" type="ORF">LT40_17635</name>
</gene>
<sequence>MKIGSATLGLATLLAAALSSGCMSSGANSACEVFSPVALVTPTTQDDQRVQTNATGAPAGTQNTAQDCGS</sequence>
<dbReference type="KEGG" id="prh:LT40_17635"/>
<evidence type="ECO:0000256" key="2">
    <source>
        <dbReference type="SAM" id="SignalP"/>
    </source>
</evidence>
<keyword evidence="2" id="KW-0732">Signal</keyword>
<dbReference type="Proteomes" id="UP000029499">
    <property type="component" value="Chromosome"/>
</dbReference>
<evidence type="ECO:0000313" key="3">
    <source>
        <dbReference type="EMBL" id="AIS19119.1"/>
    </source>
</evidence>
<dbReference type="OrthoDB" id="6949486at2"/>
<feature type="signal peptide" evidence="2">
    <location>
        <begin position="1"/>
        <end position="29"/>
    </location>
</feature>
<dbReference type="RefSeq" id="WP_043192345.1">
    <property type="nucleotide sequence ID" value="NZ_CP009533.1"/>
</dbReference>
<feature type="region of interest" description="Disordered" evidence="1">
    <location>
        <begin position="44"/>
        <end position="70"/>
    </location>
</feature>
<dbReference type="HOGENOM" id="CLU_205959_0_0_6"/>
<reference evidence="3 4" key="1">
    <citation type="journal article" date="2015" name="J. Biotechnol.">
        <title>Complete genome sequence of Pseudomonas rhizosphaerae IH5T (=DSM 16299T), a phosphate-solubilizing rhizobacterium for bacterial biofertilizer.</title>
        <authorList>
            <person name="Kwak Y."/>
            <person name="Jung B.K."/>
            <person name="Shin J.H."/>
        </authorList>
    </citation>
    <scope>NUCLEOTIDE SEQUENCE [LARGE SCALE GENOMIC DNA]</scope>
    <source>
        <strain evidence="3">DSM 16299</strain>
    </source>
</reference>
<evidence type="ECO:0008006" key="5">
    <source>
        <dbReference type="Google" id="ProtNLM"/>
    </source>
</evidence>
<dbReference type="PROSITE" id="PS51257">
    <property type="entry name" value="PROKAR_LIPOPROTEIN"/>
    <property type="match status" value="1"/>
</dbReference>
<name>A0A089YU14_9PSED</name>
<dbReference type="STRING" id="216142.LT40_17635"/>
<feature type="chain" id="PRO_5001852271" description="Lipoprotein" evidence="2">
    <location>
        <begin position="30"/>
        <end position="70"/>
    </location>
</feature>
<evidence type="ECO:0000256" key="1">
    <source>
        <dbReference type="SAM" id="MobiDB-lite"/>
    </source>
</evidence>